<organism evidence="7">
    <name type="scientific">hydrothermal vent metagenome</name>
    <dbReference type="NCBI Taxonomy" id="652676"/>
    <lineage>
        <taxon>unclassified sequences</taxon>
        <taxon>metagenomes</taxon>
        <taxon>ecological metagenomes</taxon>
    </lineage>
</organism>
<keyword evidence="4" id="KW-0732">Signal</keyword>
<evidence type="ECO:0000256" key="5">
    <source>
        <dbReference type="ARBA" id="ARBA00023136"/>
    </source>
</evidence>
<dbReference type="EMBL" id="FPHG01000002">
    <property type="protein sequence ID" value="SFV50729.1"/>
    <property type="molecule type" value="Genomic_DNA"/>
</dbReference>
<evidence type="ECO:0000256" key="6">
    <source>
        <dbReference type="ARBA" id="ARBA00023237"/>
    </source>
</evidence>
<dbReference type="Pfam" id="PF03349">
    <property type="entry name" value="Toluene_X"/>
    <property type="match status" value="1"/>
</dbReference>
<sequence length="424" mass="46384">MNKKILPVTIGLSIITSSLLYATNGDNLIAVGVKSRGMGGTGIAMSHGAESTLVNPALITKVANTEISFGGTVFMPEMSAKMGQAPYYDSDADMNVIPEVSIAHKIDENWFIGIGMWGTAGMGVDYRNAHTDPMDSGNMNMVTNLQLMQFGVPIAYKYDSLSLAVTPILQYGALDIGYNDFMGNSVGSGIAQDLEFGYSLGATYDFTQNGIDGFVIGMVYKSKIDMDYSNQLSTATQPFVDVGIFPAPMRNHLEQPAEVGVGLSYSIENHRFAFDYRQVQWSDAKGYQDFMWEDQDIYAFGYEYRQDNWAVRAGYNYAENPLTEVQSGPQVIPAGSYAMAGGNALNLFNLLGFPATAEEHYTIGGTYEFDEEFSIDLAYVYAPKTTTTMNTIVGLNPQTGDMYTGASSVEHTENSISFQLTYKF</sequence>
<protein>
    <submittedName>
        <fullName evidence="7">Putative facilitator of salicylate uptake</fullName>
    </submittedName>
</protein>
<dbReference type="GO" id="GO:0015483">
    <property type="term" value="F:long-chain fatty acid transporting porin activity"/>
    <property type="evidence" value="ECO:0007669"/>
    <property type="project" value="TreeGrafter"/>
</dbReference>
<evidence type="ECO:0000313" key="7">
    <source>
        <dbReference type="EMBL" id="SFV50729.1"/>
    </source>
</evidence>
<dbReference type="InterPro" id="IPR005017">
    <property type="entry name" value="OMPP1/FadL/TodX"/>
</dbReference>
<keyword evidence="6" id="KW-0998">Cell outer membrane</keyword>
<dbReference type="AlphaFoldDB" id="A0A1W1BB78"/>
<name>A0A1W1BB78_9ZZZZ</name>
<dbReference type="PANTHER" id="PTHR35093">
    <property type="entry name" value="OUTER MEMBRANE PROTEIN NMB0088-RELATED"/>
    <property type="match status" value="1"/>
</dbReference>
<evidence type="ECO:0000256" key="1">
    <source>
        <dbReference type="ARBA" id="ARBA00004571"/>
    </source>
</evidence>
<comment type="subcellular location">
    <subcellularLocation>
        <location evidence="1">Cell outer membrane</location>
        <topology evidence="1">Multi-pass membrane protein</topology>
    </subcellularLocation>
</comment>
<evidence type="ECO:0000256" key="2">
    <source>
        <dbReference type="ARBA" id="ARBA00022452"/>
    </source>
</evidence>
<dbReference type="SUPFAM" id="SSF56935">
    <property type="entry name" value="Porins"/>
    <property type="match status" value="1"/>
</dbReference>
<dbReference type="GO" id="GO:0009279">
    <property type="term" value="C:cell outer membrane"/>
    <property type="evidence" value="ECO:0007669"/>
    <property type="project" value="UniProtKB-SubCell"/>
</dbReference>
<keyword evidence="5" id="KW-0472">Membrane</keyword>
<proteinExistence type="predicted"/>
<keyword evidence="2" id="KW-1134">Transmembrane beta strand</keyword>
<dbReference type="PANTHER" id="PTHR35093:SF8">
    <property type="entry name" value="OUTER MEMBRANE PROTEIN NMB0088-RELATED"/>
    <property type="match status" value="1"/>
</dbReference>
<evidence type="ECO:0000256" key="3">
    <source>
        <dbReference type="ARBA" id="ARBA00022692"/>
    </source>
</evidence>
<evidence type="ECO:0000256" key="4">
    <source>
        <dbReference type="ARBA" id="ARBA00022729"/>
    </source>
</evidence>
<reference evidence="7" key="1">
    <citation type="submission" date="2016-10" db="EMBL/GenBank/DDBJ databases">
        <authorList>
            <person name="de Groot N.N."/>
        </authorList>
    </citation>
    <scope>NUCLEOTIDE SEQUENCE</scope>
</reference>
<gene>
    <name evidence="7" type="ORF">MNB_SV-9-316</name>
</gene>
<dbReference type="Gene3D" id="2.40.160.60">
    <property type="entry name" value="Outer membrane protein transport protein (OMPP1/FadL/TodX)"/>
    <property type="match status" value="1"/>
</dbReference>
<keyword evidence="3" id="KW-0812">Transmembrane</keyword>
<accession>A0A1W1BB78</accession>